<name>A0A2P6NMU5_9EUKA</name>
<dbReference type="Gene3D" id="2.60.40.790">
    <property type="match status" value="1"/>
</dbReference>
<feature type="region of interest" description="Disordered" evidence="2">
    <location>
        <begin position="1"/>
        <end position="42"/>
    </location>
</feature>
<reference evidence="4 5" key="1">
    <citation type="journal article" date="2018" name="Genome Biol. Evol.">
        <title>Multiple Roots of Fruiting Body Formation in Amoebozoa.</title>
        <authorList>
            <person name="Hillmann F."/>
            <person name="Forbes G."/>
            <person name="Novohradska S."/>
            <person name="Ferling I."/>
            <person name="Riege K."/>
            <person name="Groth M."/>
            <person name="Westermann M."/>
            <person name="Marz M."/>
            <person name="Spaller T."/>
            <person name="Winckler T."/>
            <person name="Schaap P."/>
            <person name="Glockner G."/>
        </authorList>
    </citation>
    <scope>NUCLEOTIDE SEQUENCE [LARGE SCALE GENOMIC DNA]</scope>
    <source>
        <strain evidence="4 5">Jena</strain>
    </source>
</reference>
<feature type="compositionally biased region" description="Basic residues" evidence="2">
    <location>
        <begin position="1"/>
        <end position="12"/>
    </location>
</feature>
<evidence type="ECO:0000313" key="5">
    <source>
        <dbReference type="Proteomes" id="UP000241769"/>
    </source>
</evidence>
<evidence type="ECO:0000313" key="4">
    <source>
        <dbReference type="EMBL" id="PRP85232.1"/>
    </source>
</evidence>
<dbReference type="PROSITE" id="PS01031">
    <property type="entry name" value="SHSP"/>
    <property type="match status" value="1"/>
</dbReference>
<feature type="region of interest" description="Disordered" evidence="2">
    <location>
        <begin position="392"/>
        <end position="415"/>
    </location>
</feature>
<dbReference type="SUPFAM" id="SSF49764">
    <property type="entry name" value="HSP20-like chaperones"/>
    <property type="match status" value="1"/>
</dbReference>
<dbReference type="EMBL" id="MDYQ01000048">
    <property type="protein sequence ID" value="PRP85232.1"/>
    <property type="molecule type" value="Genomic_DNA"/>
</dbReference>
<dbReference type="CDD" id="cd06464">
    <property type="entry name" value="ACD_sHsps-like"/>
    <property type="match status" value="1"/>
</dbReference>
<accession>A0A2P6NMU5</accession>
<feature type="domain" description="SHSP" evidence="3">
    <location>
        <begin position="283"/>
        <end position="414"/>
    </location>
</feature>
<comment type="caution">
    <text evidence="4">The sequence shown here is derived from an EMBL/GenBank/DDBJ whole genome shotgun (WGS) entry which is preliminary data.</text>
</comment>
<feature type="compositionally biased region" description="Polar residues" evidence="2">
    <location>
        <begin position="15"/>
        <end position="24"/>
    </location>
</feature>
<keyword evidence="5" id="KW-1185">Reference proteome</keyword>
<dbReference type="InterPro" id="IPR008978">
    <property type="entry name" value="HSP20-like_chaperone"/>
</dbReference>
<organism evidence="4 5">
    <name type="scientific">Planoprotostelium fungivorum</name>
    <dbReference type="NCBI Taxonomy" id="1890364"/>
    <lineage>
        <taxon>Eukaryota</taxon>
        <taxon>Amoebozoa</taxon>
        <taxon>Evosea</taxon>
        <taxon>Variosea</taxon>
        <taxon>Cavosteliida</taxon>
        <taxon>Cavosteliaceae</taxon>
        <taxon>Planoprotostelium</taxon>
    </lineage>
</organism>
<gene>
    <name evidence="4" type="ORF">PROFUN_07002</name>
</gene>
<dbReference type="Proteomes" id="UP000241769">
    <property type="component" value="Unassembled WGS sequence"/>
</dbReference>
<proteinExistence type="inferred from homology"/>
<comment type="similarity">
    <text evidence="1">Belongs to the small heat shock protein (HSP20) family.</text>
</comment>
<protein>
    <submittedName>
        <fullName evidence="4">HSP20 type chaperone</fullName>
    </submittedName>
</protein>
<dbReference type="InterPro" id="IPR002068">
    <property type="entry name" value="A-crystallin/Hsp20_dom"/>
</dbReference>
<dbReference type="AlphaFoldDB" id="A0A2P6NMU5"/>
<evidence type="ECO:0000256" key="2">
    <source>
        <dbReference type="SAM" id="MobiDB-lite"/>
    </source>
</evidence>
<sequence length="415" mass="47944">MNWRGQARRKGGTVKSGQTSNLGEIQSKFPEDGDFGERHHHSHDITTGAEDLEHDYNEDSIPIENSRYVQSAPSKIRGTAKLTRDVTEKKKAATKMWLRSCCIRRALAPEMECDTPIGLAREYIFVAYCCTFKQHAVAPGVFWTIFNDMFSDMKNIYKNPRIKITRQTDLDAVFPGLKMSQIPLHQDERFRYLPGCELGHFIMNDEWRVENAEGVPVMEYFFGPTGPPNTDIEEIRQYFIRRRDNIYDAFYNPWNPSISVRGRGKIASGDESFENIPTTTMKKRRTEDVTPLKYDIWENDKSFLVVFDAPGVPCEKISVSVYPSILKIGIPRYFLETALTNSNEWRIIVSNRGYSTSDLVSKFEEYELAIPGPIRQQKEHRTMRTENGTIKIQLQKEHPNPPQLVSEDEWIKEAR</sequence>
<evidence type="ECO:0000256" key="1">
    <source>
        <dbReference type="PROSITE-ProRule" id="PRU00285"/>
    </source>
</evidence>
<dbReference type="InParanoid" id="A0A2P6NMU5"/>
<evidence type="ECO:0000259" key="3">
    <source>
        <dbReference type="PROSITE" id="PS01031"/>
    </source>
</evidence>